<dbReference type="InterPro" id="IPR007372">
    <property type="entry name" value="Lipid/polyisoprenoid-bd_YceI"/>
</dbReference>
<evidence type="ECO:0000313" key="3">
    <source>
        <dbReference type="EMBL" id="MCS0660963.1"/>
    </source>
</evidence>
<dbReference type="RefSeq" id="WP_258814153.1">
    <property type="nucleotide sequence ID" value="NZ_JANUGU010000011.1"/>
</dbReference>
<dbReference type="PANTHER" id="PTHR34406">
    <property type="entry name" value="PROTEIN YCEI"/>
    <property type="match status" value="1"/>
</dbReference>
<reference evidence="3 4" key="1">
    <citation type="submission" date="2022-08" db="EMBL/GenBank/DDBJ databases">
        <title>Reclassification of Massilia species as members of the genera Telluria, Duganella, Pseudoduganella, Mokoshia gen. nov. and Zemynaea gen. nov. using orthogonal and non-orthogonal genome-based approaches.</title>
        <authorList>
            <person name="Bowman J.P."/>
        </authorList>
    </citation>
    <scope>NUCLEOTIDE SEQUENCE [LARGE SCALE GENOMIC DNA]</scope>
    <source>
        <strain evidence="3 4">JCM 31606</strain>
    </source>
</reference>
<evidence type="ECO:0000313" key="4">
    <source>
        <dbReference type="Proteomes" id="UP001204621"/>
    </source>
</evidence>
<dbReference type="EMBL" id="JANUGU010000011">
    <property type="protein sequence ID" value="MCS0660963.1"/>
    <property type="molecule type" value="Genomic_DNA"/>
</dbReference>
<feature type="signal peptide" evidence="1">
    <location>
        <begin position="1"/>
        <end position="21"/>
    </location>
</feature>
<protein>
    <submittedName>
        <fullName evidence="3">YceI family protein</fullName>
    </submittedName>
</protein>
<organism evidence="3 4">
    <name type="scientific">Massilia terrae</name>
    <dbReference type="NCBI Taxonomy" id="1811224"/>
    <lineage>
        <taxon>Bacteria</taxon>
        <taxon>Pseudomonadati</taxon>
        <taxon>Pseudomonadota</taxon>
        <taxon>Betaproteobacteria</taxon>
        <taxon>Burkholderiales</taxon>
        <taxon>Oxalobacteraceae</taxon>
        <taxon>Telluria group</taxon>
        <taxon>Massilia</taxon>
    </lineage>
</organism>
<dbReference type="Pfam" id="PF04264">
    <property type="entry name" value="YceI"/>
    <property type="match status" value="1"/>
</dbReference>
<gene>
    <name evidence="3" type="ORF">NX778_23085</name>
</gene>
<dbReference type="Gene3D" id="2.40.128.110">
    <property type="entry name" value="Lipid/polyisoprenoid-binding, YceI-like"/>
    <property type="match status" value="1"/>
</dbReference>
<dbReference type="InterPro" id="IPR036761">
    <property type="entry name" value="TTHA0802/YceI-like_sf"/>
</dbReference>
<name>A0ABT2D3Y6_9BURK</name>
<evidence type="ECO:0000259" key="2">
    <source>
        <dbReference type="SMART" id="SM00867"/>
    </source>
</evidence>
<proteinExistence type="predicted"/>
<keyword evidence="1" id="KW-0732">Signal</keyword>
<sequence>MKVNKPLIALAAYAVVSAAMAADTYTIEPKHTYPSFEADHMGISVWRGKFTKTSGNVVLDRSAKSGSVDIAIDPASIQFGLPALDEHVKGADMLDVTQFPTANYKGAIVFNGDQPAAVDGQLTLHGQTHPVKLTINSFKCIVNPMLKREVCGADAIGEFKRSDFGVAYGTPKFSPLVKLQIQVEAVKQ</sequence>
<feature type="domain" description="Lipid/polyisoprenoid-binding YceI-like" evidence="2">
    <location>
        <begin position="24"/>
        <end position="186"/>
    </location>
</feature>
<feature type="chain" id="PRO_5046821932" evidence="1">
    <location>
        <begin position="22"/>
        <end position="188"/>
    </location>
</feature>
<accession>A0ABT2D3Y6</accession>
<keyword evidence="4" id="KW-1185">Reference proteome</keyword>
<dbReference type="SMART" id="SM00867">
    <property type="entry name" value="YceI"/>
    <property type="match status" value="1"/>
</dbReference>
<dbReference type="SUPFAM" id="SSF101874">
    <property type="entry name" value="YceI-like"/>
    <property type="match status" value="1"/>
</dbReference>
<dbReference type="Proteomes" id="UP001204621">
    <property type="component" value="Unassembled WGS sequence"/>
</dbReference>
<evidence type="ECO:0000256" key="1">
    <source>
        <dbReference type="SAM" id="SignalP"/>
    </source>
</evidence>
<comment type="caution">
    <text evidence="3">The sequence shown here is derived from an EMBL/GenBank/DDBJ whole genome shotgun (WGS) entry which is preliminary data.</text>
</comment>
<dbReference type="PANTHER" id="PTHR34406:SF2">
    <property type="entry name" value="PERIPLASMIC PROTEIN"/>
    <property type="match status" value="1"/>
</dbReference>